<protein>
    <submittedName>
        <fullName evidence="1">Uncharacterized protein</fullName>
    </submittedName>
</protein>
<name>A0ABR9EVU3_PSEVC</name>
<comment type="caution">
    <text evidence="1">The sequence shown here is derived from an EMBL/GenBank/DDBJ whole genome shotgun (WGS) entry which is preliminary data.</text>
</comment>
<reference evidence="1 2" key="1">
    <citation type="submission" date="2015-06" db="EMBL/GenBank/DDBJ databases">
        <title>Genome sequence of Pseudoalteromonas carrageenovora.</title>
        <authorList>
            <person name="Xie B.-B."/>
            <person name="Rong J.-C."/>
            <person name="Qin Q.-L."/>
            <person name="Zhang Y.-Z."/>
        </authorList>
    </citation>
    <scope>NUCLEOTIDE SEQUENCE [LARGE SCALE GENOMIC DNA]</scope>
    <source>
        <strain evidence="1 2">IAM 12662</strain>
    </source>
</reference>
<gene>
    <name evidence="1" type="ORF">PCARR_b0684</name>
</gene>
<evidence type="ECO:0000313" key="1">
    <source>
        <dbReference type="EMBL" id="MBE0384668.1"/>
    </source>
</evidence>
<evidence type="ECO:0000313" key="2">
    <source>
        <dbReference type="Proteomes" id="UP000615003"/>
    </source>
</evidence>
<dbReference type="EMBL" id="AQGW01000025">
    <property type="protein sequence ID" value="MBE0384668.1"/>
    <property type="molecule type" value="Genomic_DNA"/>
</dbReference>
<proteinExistence type="predicted"/>
<organism evidence="1 2">
    <name type="scientific">Pseudoalteromonas carrageenovora IAM 12662</name>
    <dbReference type="NCBI Taxonomy" id="1314868"/>
    <lineage>
        <taxon>Bacteria</taxon>
        <taxon>Pseudomonadati</taxon>
        <taxon>Pseudomonadota</taxon>
        <taxon>Gammaproteobacteria</taxon>
        <taxon>Alteromonadales</taxon>
        <taxon>Pseudoalteromonadaceae</taxon>
        <taxon>Pseudoalteromonas</taxon>
    </lineage>
</organism>
<dbReference type="Proteomes" id="UP000615003">
    <property type="component" value="Unassembled WGS sequence"/>
</dbReference>
<keyword evidence="2" id="KW-1185">Reference proteome</keyword>
<accession>A0ABR9EVU3</accession>
<sequence>MCSDWLSSRSGEIIKRVFNQCNKNFNKNKIILLSINISGLS</sequence>